<dbReference type="RefSeq" id="WP_155620609.1">
    <property type="nucleotide sequence ID" value="NZ_CP086393.1"/>
</dbReference>
<comment type="caution">
    <text evidence="2">The sequence shown here is derived from an EMBL/GenBank/DDBJ whole genome shotgun (WGS) entry which is preliminary data.</text>
</comment>
<dbReference type="EMBL" id="WNZZ01000016">
    <property type="protein sequence ID" value="MUG24549.1"/>
    <property type="molecule type" value="Genomic_DNA"/>
</dbReference>
<accession>A0A6N8EXK4</accession>
<dbReference type="AlphaFoldDB" id="A0A6N8EXK4"/>
<keyword evidence="1" id="KW-0732">Signal</keyword>
<evidence type="ECO:0000256" key="1">
    <source>
        <dbReference type="ARBA" id="ARBA00022729"/>
    </source>
</evidence>
<protein>
    <submittedName>
        <fullName evidence="2">Uncharacterized protein</fullName>
    </submittedName>
</protein>
<dbReference type="Gene3D" id="2.60.40.1240">
    <property type="match status" value="1"/>
</dbReference>
<evidence type="ECO:0000313" key="3">
    <source>
        <dbReference type="Proteomes" id="UP000442469"/>
    </source>
</evidence>
<gene>
    <name evidence="2" type="ORF">GNQ08_19435</name>
</gene>
<name>A0A6N8EXK4_PAEMA</name>
<dbReference type="InterPro" id="IPR029050">
    <property type="entry name" value="Immunoprotect_excell_Ig-like"/>
</dbReference>
<evidence type="ECO:0000313" key="2">
    <source>
        <dbReference type="EMBL" id="MUG24549.1"/>
    </source>
</evidence>
<organism evidence="2 3">
    <name type="scientific">Paenibacillus macerans</name>
    <name type="common">Bacillus macerans</name>
    <dbReference type="NCBI Taxonomy" id="44252"/>
    <lineage>
        <taxon>Bacteria</taxon>
        <taxon>Bacillati</taxon>
        <taxon>Bacillota</taxon>
        <taxon>Bacilli</taxon>
        <taxon>Bacillales</taxon>
        <taxon>Paenibacillaceae</taxon>
        <taxon>Paenibacillus</taxon>
    </lineage>
</organism>
<sequence>MGADSSDNPSKSPATMGQTVTVDATLSSNNKKSIGITVEKVLRGDQAWRKVAEARYYNSRPTDGNEYIVVLVRIDLDHDSQNYIPSEDDFNLVNAEGDRYLRPILYSSPLPHFDIFIDNKKDTSSWLVYTVPKNVATDKLFLAYKGKDSKNLAYFQLQVTPESEKTVDLSHLQLPSNISSMPDETELSMLLEQNFSRLYNTSQGDMTFEFKIIRNEKTIFPYDYRVHTLFDYSKYVDLKQGNSITEEQRALIFQQLKDHQEKIGMTLTALYPGVKFTGSYYDSWYKYPYLKVGHESFNLNEWSNYDESSVDTNSYQTVKPSFFRWKN</sequence>
<reference evidence="2 3" key="1">
    <citation type="submission" date="2019-11" db="EMBL/GenBank/DDBJ databases">
        <title>Draft genome sequences of five Paenibacillus species of dairy origin.</title>
        <authorList>
            <person name="Olajide A.M."/>
            <person name="Chen S."/>
            <person name="Lapointe G."/>
        </authorList>
    </citation>
    <scope>NUCLEOTIDE SEQUENCE [LARGE SCALE GENOMIC DNA]</scope>
    <source>
        <strain evidence="2 3">3CT49</strain>
    </source>
</reference>
<dbReference type="Proteomes" id="UP000442469">
    <property type="component" value="Unassembled WGS sequence"/>
</dbReference>
<proteinExistence type="predicted"/>